<dbReference type="Proteomes" id="UP000014216">
    <property type="component" value="Unassembled WGS sequence"/>
</dbReference>
<evidence type="ECO:0000313" key="3">
    <source>
        <dbReference type="Proteomes" id="UP000014216"/>
    </source>
</evidence>
<proteinExistence type="predicted"/>
<dbReference type="EMBL" id="APJX01000013">
    <property type="protein sequence ID" value="EMS77667.1"/>
    <property type="molecule type" value="Genomic_DNA"/>
</dbReference>
<dbReference type="OrthoDB" id="5447476at2"/>
<dbReference type="AlphaFoldDB" id="S0G0C9"/>
<organism evidence="2 3">
    <name type="scientific">Desulfotignum phosphitoxidans DSM 13687</name>
    <dbReference type="NCBI Taxonomy" id="1286635"/>
    <lineage>
        <taxon>Bacteria</taxon>
        <taxon>Pseudomonadati</taxon>
        <taxon>Thermodesulfobacteriota</taxon>
        <taxon>Desulfobacteria</taxon>
        <taxon>Desulfobacterales</taxon>
        <taxon>Desulfobacteraceae</taxon>
        <taxon>Desulfotignum</taxon>
    </lineage>
</organism>
<dbReference type="InterPro" id="IPR028098">
    <property type="entry name" value="Glyco_trans_4-like_N"/>
</dbReference>
<dbReference type="SUPFAM" id="SSF53756">
    <property type="entry name" value="UDP-Glycosyltransferase/glycogen phosphorylase"/>
    <property type="match status" value="1"/>
</dbReference>
<accession>S0G0C9</accession>
<comment type="caution">
    <text evidence="2">The sequence shown here is derived from an EMBL/GenBank/DDBJ whole genome shotgun (WGS) entry which is preliminary data.</text>
</comment>
<feature type="domain" description="Glycosyltransferase subfamily 4-like N-terminal" evidence="1">
    <location>
        <begin position="75"/>
        <end position="139"/>
    </location>
</feature>
<protein>
    <submittedName>
        <fullName evidence="2">Glycosyltransferase</fullName>
    </submittedName>
</protein>
<evidence type="ECO:0000259" key="1">
    <source>
        <dbReference type="Pfam" id="PF13477"/>
    </source>
</evidence>
<dbReference type="Gene3D" id="3.40.50.2000">
    <property type="entry name" value="Glycogen Phosphorylase B"/>
    <property type="match status" value="1"/>
</dbReference>
<reference evidence="2 3" key="1">
    <citation type="journal article" date="2013" name="Genome Announc.">
        <title>Draft Genome Sequence of Desulfotignum phosphitoxidans DSM 13687 Strain FiPS-3.</title>
        <authorList>
            <person name="Poehlein A."/>
            <person name="Daniel R."/>
            <person name="Simeonova D.D."/>
        </authorList>
    </citation>
    <scope>NUCLEOTIDE SEQUENCE [LARGE SCALE GENOMIC DNA]</scope>
    <source>
        <strain evidence="2 3">DSM 13687</strain>
    </source>
</reference>
<name>S0G0C9_9BACT</name>
<sequence>MKRRVLHFVRKKSQLKASFIQNQIVNHIDFESIVIFRQGIPKGAYDGGFAEEIASDIKMIDLGDDENFFEKKLFRFGKQLSFRQCEKLRRMVREIQPDIMHFHYGTDAGIYLKALKGFDIPKVVSFYGYDCFSFPRKYFGAGRLYLKKKSI</sequence>
<keyword evidence="3" id="KW-1185">Reference proteome</keyword>
<keyword evidence="2" id="KW-0808">Transferase</keyword>
<gene>
    <name evidence="2" type="ORF">Dpo_13c00650</name>
</gene>
<dbReference type="Pfam" id="PF13477">
    <property type="entry name" value="Glyco_trans_4_2"/>
    <property type="match status" value="1"/>
</dbReference>
<evidence type="ECO:0000313" key="2">
    <source>
        <dbReference type="EMBL" id="EMS77667.1"/>
    </source>
</evidence>
<dbReference type="GO" id="GO:0016757">
    <property type="term" value="F:glycosyltransferase activity"/>
    <property type="evidence" value="ECO:0007669"/>
    <property type="project" value="UniProtKB-ARBA"/>
</dbReference>
<dbReference type="RefSeq" id="WP_006968361.1">
    <property type="nucleotide sequence ID" value="NZ_APJX01000013.1"/>
</dbReference>